<accession>A0A173UNV1</accession>
<organism evidence="1 2">
    <name type="scientific">Eubacterium ramulus</name>
    <dbReference type="NCBI Taxonomy" id="39490"/>
    <lineage>
        <taxon>Bacteria</taxon>
        <taxon>Bacillati</taxon>
        <taxon>Bacillota</taxon>
        <taxon>Clostridia</taxon>
        <taxon>Eubacteriales</taxon>
        <taxon>Eubacteriaceae</taxon>
        <taxon>Eubacterium</taxon>
    </lineage>
</organism>
<evidence type="ECO:0000313" key="2">
    <source>
        <dbReference type="Proteomes" id="UP000095492"/>
    </source>
</evidence>
<dbReference type="OrthoDB" id="9971494at2"/>
<dbReference type="AlphaFoldDB" id="A0A173UNV1"/>
<dbReference type="GeneID" id="97391205"/>
<evidence type="ECO:0000313" key="1">
    <source>
        <dbReference type="EMBL" id="CUN16100.1"/>
    </source>
</evidence>
<dbReference type="Proteomes" id="UP000095492">
    <property type="component" value="Unassembled WGS sequence"/>
</dbReference>
<reference evidence="1 2" key="1">
    <citation type="submission" date="2015-09" db="EMBL/GenBank/DDBJ databases">
        <authorList>
            <consortium name="Pathogen Informatics"/>
        </authorList>
    </citation>
    <scope>NUCLEOTIDE SEQUENCE [LARGE SCALE GENOMIC DNA]</scope>
    <source>
        <strain evidence="1 2">2789STDY5608891</strain>
    </source>
</reference>
<name>A0A173UNV1_EUBRA</name>
<dbReference type="STRING" id="39490.ERS852448_02143"/>
<protein>
    <submittedName>
        <fullName evidence="1">Uncharacterized protein</fullName>
    </submittedName>
</protein>
<sequence>MEKAKLKYIEEQCNRIADGMERISGFTGKGQLYIYEHVDISKGIEVIAAALHLPVRIECGRSCYWRTVTHGNVTFRQMGFYSTMC</sequence>
<proteinExistence type="predicted"/>
<gene>
    <name evidence="1" type="ORF">ERS852448_02143</name>
</gene>
<dbReference type="RefSeq" id="WP_055290521.1">
    <property type="nucleotide sequence ID" value="NZ_CP173382.1"/>
</dbReference>
<dbReference type="EMBL" id="CYYA01000015">
    <property type="protein sequence ID" value="CUN16100.1"/>
    <property type="molecule type" value="Genomic_DNA"/>
</dbReference>